<dbReference type="GO" id="GO:1990423">
    <property type="term" value="C:RZZ complex"/>
    <property type="evidence" value="ECO:0007669"/>
    <property type="project" value="TreeGrafter"/>
</dbReference>
<dbReference type="InterPro" id="IPR052802">
    <property type="entry name" value="KNTC1"/>
</dbReference>
<reference evidence="4" key="1">
    <citation type="journal article" date="2011" name="Genome Res.">
        <title>Deep small RNA sequencing from the nematode Ascaris reveals conservation, functional diversification, and novel developmental profiles.</title>
        <authorList>
            <person name="Wang J."/>
            <person name="Czech B."/>
            <person name="Crunk A."/>
            <person name="Wallace A."/>
            <person name="Mitreva M."/>
            <person name="Hannon G.J."/>
            <person name="Davis R.E."/>
        </authorList>
    </citation>
    <scope>NUCLEOTIDE SEQUENCE</scope>
</reference>
<sequence>MKDRARFTRVEVDYGVDETRNFGTRVEYSSPTSLYEVMTLATITGDVQEGKETVAMETPTIKGASNGADLAVLIDQDLSLFDFAFTFKFIVTLHLANDAEALALDFLEQSRVLAVLTRDACLIFISVKLEKVVHRMKIREKAFTKGASMSCVRIGEKGVICVCSEDGSCTVATISDYDQVLTVLENDATADSSAMVESKTDVKSTLCDTGYSQTEVVRSLAAQLMFPREKDRDTQMAMLGAREEKYSFLEHGDARDRGECVRALTCAGDRYLLEVSRRGWLTVWDMGTMIQLKHKRIVSEAEEVKGLTVLDEQQSIDSITIVLVVDNRMNGNTEVQVRSLRNAEVAYALAVGSETILLSFPPHEEFSILIVEPCGFNGGLDEAGVRIRVITESQPDARLDRLLNRMKFDDAEIFAKQFKLDIQKVHKSRVNSILSELSSGEAVLRDKFDSFLGYLDLITDHNWVTEICIAGVTLCHSFECISELLRYVDKRDTSDEETLERLARLRYNLASYRLLYGPKASFDVESPWAKFIDDSLWKEVFLEFCKDGCFSEALIVWQRYLKEMREWMREEVDTLQQIVSLIQQVVSVDMSKLWAALQLLELEVLPMAFAKDPLSTISMCTTWLKSLAAVLELQQPAEFPSNALKALSVVERVMHSLIEECVTPAETAEVAHILMKTRVDSEDVNDFMGELNVYVKNLREMEKLRSVYECPMTYAKYTVETVESICYLILERVRSVHLIKGNIERYAKPYMIEHHLDFNRTLYNYIIKVSSKCSASVGDSNPWDERCLAVAEMISCRGLRCEALIGIARRAHPPWSAPLKKAIQMMLDDRSLDNTMQTRLRYECDFAAFAQVMMRYAVPMATVKMCVQSKQIFMAAIDFVFREVEVKTDPLERLQDALTIVDLSQKIKAGIINRTDCITHFAIFSIKHGKEEDGFTLLIKCLTHLDETERAIVMKSIIGHVVVAVNSPITSRNNDLRLRKIGAAICILERFAEKNDDNVQLLMKLRAVRDLQVKYSLIVRLNLFDDDELKVALLKEFVCNRWDANASCMWLKTRSLCKELFINVEVAFDVLLECAVAHNDALSSLQFAQRALADIDQPSKHFLDSLMHSCCAALVMMARMAEEKDVEPLIFIHDTMRRVISSLIFIAPPDYSELQLALNIAIFVEMFEDLITQCLTDESPPTSSVSGELPSYKHKELSGAAVRNVARGTDVVWGMDSLIGVYNFKSDGQIYDRIGAVRSIARLASSVNSLEMDSDKANCEMQRRWTEYLSFLSVNNQTLMELCARSFYARLPCVDEDDRQCNSNFEQCVAALCERIIVSSPADLWLASTTLLHLPISALQETLERLRSWSVSRKSPDAMVSFLRISQFTVLCRGLNDRNTLLMLEQCYARSIWARHLATVGATLPYQITPIAVVCEFVNACVPVKVLVEFCTDFMLDSTEATMMYALHMLLKCSKREDGKQHREMLQLSERAFGSLEMTENIFIRLYDCLMSMDPYDYEAINLIIKQMNKHALPDSEQHTLIMRRASVALQFLVNVVRRETPTDNELRWFHERNTFIEHRMSSEQSTLSMFAEGSIDGAPVEILANDVYERHDMLDVRLPSRARGCLPFHPFLFEDNNDIQNILLPIIYAELNVYNVELWLELIRQMPKLAISKSDLLAKAILLLVNSRTESGMSLENDEVDKVRSLIFSAGNRVGVAKALMAGIRQIPLCETRLQILAIGVDVAQMWLGPLGAQLAKPVQEEEKKNIGNFAAYLTSSHRRYRTELLLRNVDLLRTETMDLLKSPTELIIYIYSNAVDWNDPTDKKTKLELLNELVAVHGLDHVAIEDELVGRWLTSDASVGCSLESPAGEAAIAALHTPRKGLVYGFPYLDASVSRVVHLLRNRQLKEAAVYLTNLVNKDDTMVPYETKIRCMCCLMRLLDPDQFQAILGYDATSACITLERLLYSRLINVCRLDLPMPTFMEQNKAHLARSLLSSGVRQNMELLHLIACIVVDYEVVDRKLVSDLLNKLYGGRQREIVSRLLHICRLYPSLARIDDMAMVWRDIADWMHNKIDEKGSLANERLRRYVHFCLSCPAEGRRVFDSLRAQMCSDGLLVGSQLLSIVASPTQKEIPIPKTQAANLDADVRVHWCDVRDE</sequence>
<protein>
    <submittedName>
        <fullName evidence="4">Kinetochore-associated protein 1</fullName>
    </submittedName>
</protein>
<dbReference type="GO" id="GO:0000070">
    <property type="term" value="P:mitotic sister chromatid segregation"/>
    <property type="evidence" value="ECO:0007669"/>
    <property type="project" value="TreeGrafter"/>
</dbReference>
<dbReference type="InterPro" id="IPR055405">
    <property type="entry name" value="ARM_KNTC1_3rd"/>
</dbReference>
<dbReference type="InterPro" id="IPR055403">
    <property type="entry name" value="ARM_KNTC1_1st"/>
</dbReference>
<name>F1KPT8_ASCSU</name>
<dbReference type="Pfam" id="PF24520">
    <property type="entry name" value="ARM_KNTC1_1st"/>
    <property type="match status" value="1"/>
</dbReference>
<dbReference type="EMBL" id="JI163932">
    <property type="protein sequence ID" value="ADY39892.1"/>
    <property type="molecule type" value="mRNA"/>
</dbReference>
<organism evidence="4">
    <name type="scientific">Ascaris suum</name>
    <name type="common">Pig roundworm</name>
    <name type="synonym">Ascaris lumbricoides</name>
    <dbReference type="NCBI Taxonomy" id="6253"/>
    <lineage>
        <taxon>Eukaryota</taxon>
        <taxon>Metazoa</taxon>
        <taxon>Ecdysozoa</taxon>
        <taxon>Nematoda</taxon>
        <taxon>Chromadorea</taxon>
        <taxon>Rhabditida</taxon>
        <taxon>Spirurina</taxon>
        <taxon>Ascaridomorpha</taxon>
        <taxon>Ascaridoidea</taxon>
        <taxon>Ascarididae</taxon>
        <taxon>Ascaris</taxon>
    </lineage>
</organism>
<proteinExistence type="evidence at transcript level"/>
<dbReference type="InterPro" id="IPR036322">
    <property type="entry name" value="WD40_repeat_dom_sf"/>
</dbReference>
<dbReference type="PANTHER" id="PTHR15688:SF1">
    <property type="entry name" value="KINETOCHORE-ASSOCIATED PROTEIN 1"/>
    <property type="match status" value="1"/>
</dbReference>
<evidence type="ECO:0000313" key="4">
    <source>
        <dbReference type="EMBL" id="ADY39892.1"/>
    </source>
</evidence>
<dbReference type="GO" id="GO:0005737">
    <property type="term" value="C:cytoplasm"/>
    <property type="evidence" value="ECO:0007669"/>
    <property type="project" value="TreeGrafter"/>
</dbReference>
<dbReference type="GO" id="GO:0007094">
    <property type="term" value="P:mitotic spindle assembly checkpoint signaling"/>
    <property type="evidence" value="ECO:0007669"/>
    <property type="project" value="TreeGrafter"/>
</dbReference>
<dbReference type="GO" id="GO:0031267">
    <property type="term" value="F:small GTPase binding"/>
    <property type="evidence" value="ECO:0007669"/>
    <property type="project" value="TreeGrafter"/>
</dbReference>
<dbReference type="Pfam" id="PF10493">
    <property type="entry name" value="Rod_C"/>
    <property type="match status" value="1"/>
</dbReference>
<feature type="domain" description="KNTC1 third ARM-repeats" evidence="2">
    <location>
        <begin position="1310"/>
        <end position="1506"/>
    </location>
</feature>
<dbReference type="Pfam" id="PF24515">
    <property type="entry name" value="ARM_KNTC1_3rd"/>
    <property type="match status" value="1"/>
</dbReference>
<evidence type="ECO:0000259" key="2">
    <source>
        <dbReference type="Pfam" id="PF24515"/>
    </source>
</evidence>
<dbReference type="GO" id="GO:1903394">
    <property type="term" value="P:protein localization to kinetochore involved in kinetochore assembly"/>
    <property type="evidence" value="ECO:0007669"/>
    <property type="project" value="TreeGrafter"/>
</dbReference>
<dbReference type="GO" id="GO:0005828">
    <property type="term" value="C:kinetochore microtubule"/>
    <property type="evidence" value="ECO:0007669"/>
    <property type="project" value="TreeGrafter"/>
</dbReference>
<feature type="domain" description="RZZ complex subunit KNTC1/ROD C-terminal" evidence="1">
    <location>
        <begin position="1598"/>
        <end position="2076"/>
    </location>
</feature>
<dbReference type="SUPFAM" id="SSF50978">
    <property type="entry name" value="WD40 repeat-like"/>
    <property type="match status" value="1"/>
</dbReference>
<accession>F1KPT8</accession>
<evidence type="ECO:0000259" key="3">
    <source>
        <dbReference type="Pfam" id="PF24520"/>
    </source>
</evidence>
<dbReference type="PANTHER" id="PTHR15688">
    <property type="entry name" value="KINETOCHORE-ASSOCIATED PROTEIN 1"/>
    <property type="match status" value="1"/>
</dbReference>
<feature type="domain" description="KNTC1 first ARM-repeats" evidence="3">
    <location>
        <begin position="401"/>
        <end position="644"/>
    </location>
</feature>
<dbReference type="InterPro" id="IPR019527">
    <property type="entry name" value="RZZ-complex_KNTC1/ROD_C"/>
</dbReference>
<evidence type="ECO:0000259" key="1">
    <source>
        <dbReference type="Pfam" id="PF10493"/>
    </source>
</evidence>